<sequence>MTAMQATANPGGKIGSAIISPHHIEETVERHDTYESNHGRTSLKAKISSQPDLLHSCVPTSQPQMSTHLNQDCSTPLRPGTAGMLHHTLQPPFCIFSAICPPPLRPLSLWDIASLKSYAHYVL</sequence>
<name>A0A5B7CIK3_PORTR</name>
<comment type="caution">
    <text evidence="1">The sequence shown here is derived from an EMBL/GenBank/DDBJ whole genome shotgun (WGS) entry which is preliminary data.</text>
</comment>
<keyword evidence="2" id="KW-1185">Reference proteome</keyword>
<evidence type="ECO:0000313" key="1">
    <source>
        <dbReference type="EMBL" id="MPC09220.1"/>
    </source>
</evidence>
<reference evidence="1 2" key="1">
    <citation type="submission" date="2019-05" db="EMBL/GenBank/DDBJ databases">
        <title>Another draft genome of Portunus trituberculatus and its Hox gene families provides insights of decapod evolution.</title>
        <authorList>
            <person name="Jeong J.-H."/>
            <person name="Song I."/>
            <person name="Kim S."/>
            <person name="Choi T."/>
            <person name="Kim D."/>
            <person name="Ryu S."/>
            <person name="Kim W."/>
        </authorList>
    </citation>
    <scope>NUCLEOTIDE SEQUENCE [LARGE SCALE GENOMIC DNA]</scope>
    <source>
        <tissue evidence="1">Muscle</tissue>
    </source>
</reference>
<dbReference type="AlphaFoldDB" id="A0A5B7CIK3"/>
<accession>A0A5B7CIK3</accession>
<proteinExistence type="predicted"/>
<organism evidence="1 2">
    <name type="scientific">Portunus trituberculatus</name>
    <name type="common">Swimming crab</name>
    <name type="synonym">Neptunus trituberculatus</name>
    <dbReference type="NCBI Taxonomy" id="210409"/>
    <lineage>
        <taxon>Eukaryota</taxon>
        <taxon>Metazoa</taxon>
        <taxon>Ecdysozoa</taxon>
        <taxon>Arthropoda</taxon>
        <taxon>Crustacea</taxon>
        <taxon>Multicrustacea</taxon>
        <taxon>Malacostraca</taxon>
        <taxon>Eumalacostraca</taxon>
        <taxon>Eucarida</taxon>
        <taxon>Decapoda</taxon>
        <taxon>Pleocyemata</taxon>
        <taxon>Brachyura</taxon>
        <taxon>Eubrachyura</taxon>
        <taxon>Portunoidea</taxon>
        <taxon>Portunidae</taxon>
        <taxon>Portuninae</taxon>
        <taxon>Portunus</taxon>
    </lineage>
</organism>
<gene>
    <name evidence="1" type="ORF">E2C01_001826</name>
</gene>
<protein>
    <submittedName>
        <fullName evidence="1">Uncharacterized protein</fullName>
    </submittedName>
</protein>
<dbReference type="EMBL" id="VSRR010000059">
    <property type="protein sequence ID" value="MPC09220.1"/>
    <property type="molecule type" value="Genomic_DNA"/>
</dbReference>
<evidence type="ECO:0000313" key="2">
    <source>
        <dbReference type="Proteomes" id="UP000324222"/>
    </source>
</evidence>
<dbReference type="Proteomes" id="UP000324222">
    <property type="component" value="Unassembled WGS sequence"/>
</dbReference>